<protein>
    <submittedName>
        <fullName evidence="3">Uncharacterized protein</fullName>
    </submittedName>
</protein>
<feature type="transmembrane region" description="Helical" evidence="2">
    <location>
        <begin position="355"/>
        <end position="377"/>
    </location>
</feature>
<feature type="region of interest" description="Disordered" evidence="1">
    <location>
        <begin position="249"/>
        <end position="279"/>
    </location>
</feature>
<feature type="transmembrane region" description="Helical" evidence="2">
    <location>
        <begin position="315"/>
        <end position="343"/>
    </location>
</feature>
<keyword evidence="2" id="KW-0812">Transmembrane</keyword>
<sequence length="431" mass="46947">MDPPSDEIIVESICRPTVWTDVLKFFLFNYGLHVFTVLAAPGSGTVTTFVNSITALLLPYSGIVTAANVMYHFARGESSDLRAAHKAGALCMVVPMELAPKTGLANRVNLNVTEIHGQYPDRVTTSKSKLRGNDSENNIPKPKWRLVVVPEHFIVNPFGEDGSTPLKLSCNYSILQAVAAILQIIYSSLELYEASIRQIPKYGYASYSLTVIPYIVMSLANLLATICEPQYPSMFLVIYRGVEKVPGAPVDSSGEGLLQERKSSPITPGEGDPMSTESLREPQDQIIGAVGEAYGDLTKPEPKSKTSTRSLLKHVIIYTLKIFAVLVGMFSFAAPYVIIYLLAGFESRQSTPNQQIWMMIWLAGGQAYGLLLSPTMFNSDRTPKGRIVYNTIYGGSGARILLLVVLPGCAAIGGYVVVAQMMLDDDVCVTA</sequence>
<feature type="transmembrane region" description="Helical" evidence="2">
    <location>
        <begin position="397"/>
        <end position="418"/>
    </location>
</feature>
<keyword evidence="2" id="KW-0472">Membrane</keyword>
<feature type="transmembrane region" description="Helical" evidence="2">
    <location>
        <begin position="172"/>
        <end position="192"/>
    </location>
</feature>
<name>A0ABR3GCA7_9PEZI</name>
<dbReference type="Proteomes" id="UP001447188">
    <property type="component" value="Unassembled WGS sequence"/>
</dbReference>
<keyword evidence="2" id="KW-1133">Transmembrane helix</keyword>
<dbReference type="EMBL" id="JBBBZM010000134">
    <property type="protein sequence ID" value="KAL0633191.1"/>
    <property type="molecule type" value="Genomic_DNA"/>
</dbReference>
<evidence type="ECO:0000313" key="4">
    <source>
        <dbReference type="Proteomes" id="UP001447188"/>
    </source>
</evidence>
<evidence type="ECO:0000256" key="2">
    <source>
        <dbReference type="SAM" id="Phobius"/>
    </source>
</evidence>
<gene>
    <name evidence="3" type="ORF">Q9L58_007933</name>
</gene>
<evidence type="ECO:0000313" key="3">
    <source>
        <dbReference type="EMBL" id="KAL0633191.1"/>
    </source>
</evidence>
<evidence type="ECO:0000256" key="1">
    <source>
        <dbReference type="SAM" id="MobiDB-lite"/>
    </source>
</evidence>
<proteinExistence type="predicted"/>
<comment type="caution">
    <text evidence="3">The sequence shown here is derived from an EMBL/GenBank/DDBJ whole genome shotgun (WGS) entry which is preliminary data.</text>
</comment>
<keyword evidence="4" id="KW-1185">Reference proteome</keyword>
<feature type="transmembrane region" description="Helical" evidence="2">
    <location>
        <begin position="204"/>
        <end position="226"/>
    </location>
</feature>
<reference evidence="3 4" key="1">
    <citation type="submission" date="2024-02" db="EMBL/GenBank/DDBJ databases">
        <title>Discinaceae phylogenomics.</title>
        <authorList>
            <person name="Dirks A.C."/>
            <person name="James T.Y."/>
        </authorList>
    </citation>
    <scope>NUCLEOTIDE SEQUENCE [LARGE SCALE GENOMIC DNA]</scope>
    <source>
        <strain evidence="3 4">ACD0624</strain>
    </source>
</reference>
<organism evidence="3 4">
    <name type="scientific">Discina gigas</name>
    <dbReference type="NCBI Taxonomy" id="1032678"/>
    <lineage>
        <taxon>Eukaryota</taxon>
        <taxon>Fungi</taxon>
        <taxon>Dikarya</taxon>
        <taxon>Ascomycota</taxon>
        <taxon>Pezizomycotina</taxon>
        <taxon>Pezizomycetes</taxon>
        <taxon>Pezizales</taxon>
        <taxon>Discinaceae</taxon>
        <taxon>Discina</taxon>
    </lineage>
</organism>
<accession>A0ABR3GCA7</accession>